<evidence type="ECO:0000256" key="2">
    <source>
        <dbReference type="SAM" id="MobiDB-lite"/>
    </source>
</evidence>
<evidence type="ECO:0000313" key="6">
    <source>
        <dbReference type="EMBL" id="NMF64259.1"/>
    </source>
</evidence>
<feature type="region of interest" description="Disordered" evidence="2">
    <location>
        <begin position="1"/>
        <end position="25"/>
    </location>
</feature>
<comment type="caution">
    <text evidence="6">The sequence shown here is derived from an EMBL/GenBank/DDBJ whole genome shotgun (WGS) entry which is preliminary data.</text>
</comment>
<feature type="transmembrane region" description="Helical" evidence="3">
    <location>
        <begin position="33"/>
        <end position="55"/>
    </location>
</feature>
<name>A0ABX1MBD8_9CYAN</name>
<dbReference type="InterPro" id="IPR050922">
    <property type="entry name" value="LytR/CpsA/Psr_CW_biosynth"/>
</dbReference>
<dbReference type="RefSeq" id="WP_169265842.1">
    <property type="nucleotide sequence ID" value="NZ_QMEC01000060.1"/>
</dbReference>
<evidence type="ECO:0000256" key="3">
    <source>
        <dbReference type="SAM" id="Phobius"/>
    </source>
</evidence>
<gene>
    <name evidence="6" type="ORF">DP115_16370</name>
</gene>
<evidence type="ECO:0000259" key="4">
    <source>
        <dbReference type="Pfam" id="PF03816"/>
    </source>
</evidence>
<dbReference type="Proteomes" id="UP000762253">
    <property type="component" value="Unassembled WGS sequence"/>
</dbReference>
<keyword evidence="3" id="KW-0812">Transmembrane</keyword>
<dbReference type="InterPro" id="IPR004474">
    <property type="entry name" value="LytR_CpsA_psr"/>
</dbReference>
<dbReference type="Gene3D" id="3.40.630.190">
    <property type="entry name" value="LCP protein"/>
    <property type="match status" value="1"/>
</dbReference>
<feature type="domain" description="Cell envelope-related transcriptional attenuator" evidence="4">
    <location>
        <begin position="131"/>
        <end position="277"/>
    </location>
</feature>
<evidence type="ECO:0000259" key="5">
    <source>
        <dbReference type="Pfam" id="PF13399"/>
    </source>
</evidence>
<feature type="compositionally biased region" description="Low complexity" evidence="2">
    <location>
        <begin position="10"/>
        <end position="23"/>
    </location>
</feature>
<dbReference type="Pfam" id="PF03816">
    <property type="entry name" value="LytR_cpsA_psr"/>
    <property type="match status" value="1"/>
</dbReference>
<dbReference type="PANTHER" id="PTHR33392">
    <property type="entry name" value="POLYISOPRENYL-TEICHOIC ACID--PEPTIDOGLYCAN TEICHOIC ACID TRANSFERASE TAGU"/>
    <property type="match status" value="1"/>
</dbReference>
<dbReference type="PANTHER" id="PTHR33392:SF6">
    <property type="entry name" value="POLYISOPRENYL-TEICHOIC ACID--PEPTIDOGLYCAN TEICHOIC ACID TRANSFERASE TAGU"/>
    <property type="match status" value="1"/>
</dbReference>
<comment type="similarity">
    <text evidence="1">Belongs to the LytR/CpsA/Psr (LCP) family.</text>
</comment>
<sequence>MTIQRTSAQDDYSTDTSNSSDKNANTDKSGRWLWFWVAMSGIAMVSATAGALLAVSLTGTPLMQASLSPDEAAVFDSDRIAGDGLKFSQLTRPVNILIMGMSVLPPDVRNPPAQTKNLRYLPQVNSFDGLADVMLLTKFDPEHKKVMMLSIPRDTRTQIDGHGIKKINSANVIGGPALTAKTVSSLLGDVGIDRYMRINVLGVAKLIDALGGVPVYVPKDMKYQDDSQHLYINLKKGKQHLNGDQALQLLRFRHDENGDIGRIQRQQMVMRALMDQSVNPATVAQLPKVLNVVKEHIDTNLTLEELLALVGFGVRTNRSNMQMLMLPGQFGQQKGGYWMPDRQRIHSMMAQYFDVQQTDSVSGVVNPRSLRVAIQNSTGNDKANLQTLIKALQKLGYTNVYVAKSWGEPLEETHIVAQQGDGNTAESIRNTLGFGEVRVESTGNLGSDISIQVGKDWLRQTQINQNPVEP</sequence>
<evidence type="ECO:0000313" key="7">
    <source>
        <dbReference type="Proteomes" id="UP000762253"/>
    </source>
</evidence>
<dbReference type="NCBIfam" id="TIGR00350">
    <property type="entry name" value="lytR_cpsA_psr"/>
    <property type="match status" value="1"/>
</dbReference>
<keyword evidence="3" id="KW-0472">Membrane</keyword>
<dbReference type="InterPro" id="IPR027381">
    <property type="entry name" value="LytR/CpsA/Psr_C"/>
</dbReference>
<dbReference type="Pfam" id="PF13399">
    <property type="entry name" value="LytR_C"/>
    <property type="match status" value="1"/>
</dbReference>
<proteinExistence type="inferred from homology"/>
<evidence type="ECO:0000256" key="1">
    <source>
        <dbReference type="ARBA" id="ARBA00006068"/>
    </source>
</evidence>
<organism evidence="6 7">
    <name type="scientific">Brasilonema octagenarum UFV-OR1</name>
    <dbReference type="NCBI Taxonomy" id="417115"/>
    <lineage>
        <taxon>Bacteria</taxon>
        <taxon>Bacillati</taxon>
        <taxon>Cyanobacteriota</taxon>
        <taxon>Cyanophyceae</taxon>
        <taxon>Nostocales</taxon>
        <taxon>Scytonemataceae</taxon>
        <taxon>Brasilonema</taxon>
        <taxon>Octagenarum group</taxon>
    </lineage>
</organism>
<dbReference type="EMBL" id="QMEC01000060">
    <property type="protein sequence ID" value="NMF64259.1"/>
    <property type="molecule type" value="Genomic_DNA"/>
</dbReference>
<accession>A0ABX1MBD8</accession>
<protein>
    <submittedName>
        <fullName evidence="6">LytR family transcriptional regulator</fullName>
    </submittedName>
</protein>
<reference evidence="6 7" key="1">
    <citation type="submission" date="2018-06" db="EMBL/GenBank/DDBJ databases">
        <title>Comparative genomics of Brasilonema spp. strains.</title>
        <authorList>
            <person name="Alvarenga D.O."/>
            <person name="Fiore M.F."/>
            <person name="Varani A.M."/>
        </authorList>
    </citation>
    <scope>NUCLEOTIDE SEQUENCE [LARGE SCALE GENOMIC DNA]</scope>
    <source>
        <strain evidence="6 7">UFV-OR1</strain>
    </source>
</reference>
<keyword evidence="3" id="KW-1133">Transmembrane helix</keyword>
<feature type="domain" description="LytR/CpsA/Psr regulator C-terminal" evidence="5">
    <location>
        <begin position="370"/>
        <end position="457"/>
    </location>
</feature>
<keyword evidence="7" id="KW-1185">Reference proteome</keyword>